<feature type="transmembrane region" description="Helical" evidence="7">
    <location>
        <begin position="745"/>
        <end position="764"/>
    </location>
</feature>
<dbReference type="PROSITE" id="PS51382">
    <property type="entry name" value="SPX"/>
    <property type="match status" value="1"/>
</dbReference>
<keyword evidence="3 7" id="KW-0812">Transmembrane</keyword>
<feature type="region of interest" description="Disordered" evidence="6">
    <location>
        <begin position="310"/>
        <end position="329"/>
    </location>
</feature>
<dbReference type="Proteomes" id="UP000242381">
    <property type="component" value="Unassembled WGS sequence"/>
</dbReference>
<dbReference type="GO" id="GO:0006817">
    <property type="term" value="P:phosphate ion transport"/>
    <property type="evidence" value="ECO:0007669"/>
    <property type="project" value="TreeGrafter"/>
</dbReference>
<evidence type="ECO:0000256" key="3">
    <source>
        <dbReference type="ARBA" id="ARBA00022692"/>
    </source>
</evidence>
<dbReference type="OMA" id="NQYYNFR"/>
<dbReference type="EMBL" id="KV921395">
    <property type="protein sequence ID" value="ORE16158.1"/>
    <property type="molecule type" value="Genomic_DNA"/>
</dbReference>
<feature type="domain" description="SPX" evidence="8">
    <location>
        <begin position="166"/>
        <end position="393"/>
    </location>
</feature>
<dbReference type="PANTHER" id="PTHR10283:SF92">
    <property type="entry name" value="LOW-AFFINITY PHOSPHATE TRANSPORTER PHO91"/>
    <property type="match status" value="1"/>
</dbReference>
<dbReference type="VEuPathDB" id="FungiDB:BCV72DRAFT_316745"/>
<dbReference type="GO" id="GO:0005315">
    <property type="term" value="F:phosphate transmembrane transporter activity"/>
    <property type="evidence" value="ECO:0007669"/>
    <property type="project" value="TreeGrafter"/>
</dbReference>
<evidence type="ECO:0000256" key="6">
    <source>
        <dbReference type="SAM" id="MobiDB-lite"/>
    </source>
</evidence>
<evidence type="ECO:0000259" key="8">
    <source>
        <dbReference type="PROSITE" id="PS51382"/>
    </source>
</evidence>
<evidence type="ECO:0000256" key="5">
    <source>
        <dbReference type="ARBA" id="ARBA00023136"/>
    </source>
</evidence>
<feature type="compositionally biased region" description="Basic and acidic residues" evidence="6">
    <location>
        <begin position="318"/>
        <end position="329"/>
    </location>
</feature>
<reference evidence="9 10" key="1">
    <citation type="journal article" date="2016" name="Proc. Natl. Acad. Sci. U.S.A.">
        <title>Lipid metabolic changes in an early divergent fungus govern the establishment of a mutualistic symbiosis with endobacteria.</title>
        <authorList>
            <person name="Lastovetsky O.A."/>
            <person name="Gaspar M.L."/>
            <person name="Mondo S.J."/>
            <person name="LaButti K.M."/>
            <person name="Sandor L."/>
            <person name="Grigoriev I.V."/>
            <person name="Henry S.A."/>
            <person name="Pawlowska T.E."/>
        </authorList>
    </citation>
    <scope>NUCLEOTIDE SEQUENCE [LARGE SCALE GENOMIC DNA]</scope>
    <source>
        <strain evidence="9 10">ATCC 11559</strain>
    </source>
</reference>
<feature type="transmembrane region" description="Helical" evidence="7">
    <location>
        <begin position="883"/>
        <end position="906"/>
    </location>
</feature>
<feature type="transmembrane region" description="Helical" evidence="7">
    <location>
        <begin position="618"/>
        <end position="647"/>
    </location>
</feature>
<dbReference type="PANTHER" id="PTHR10283">
    <property type="entry name" value="SOLUTE CARRIER FAMILY 13 MEMBER"/>
    <property type="match status" value="1"/>
</dbReference>
<protein>
    <submittedName>
        <fullName evidence="9">SPX-domain-containing protein</fullName>
    </submittedName>
</protein>
<keyword evidence="2" id="KW-0813">Transport</keyword>
<feature type="transmembrane region" description="Helical" evidence="7">
    <location>
        <begin position="490"/>
        <end position="510"/>
    </location>
</feature>
<dbReference type="Pfam" id="PF03105">
    <property type="entry name" value="SPX"/>
    <property type="match status" value="2"/>
</dbReference>
<gene>
    <name evidence="9" type="ORF">BCV71DRAFT_256893</name>
</gene>
<evidence type="ECO:0000313" key="10">
    <source>
        <dbReference type="Proteomes" id="UP000242381"/>
    </source>
</evidence>
<keyword evidence="4 7" id="KW-1133">Transmembrane helix</keyword>
<feature type="transmembrane region" description="Helical" evidence="7">
    <location>
        <begin position="522"/>
        <end position="552"/>
    </location>
</feature>
<feature type="region of interest" description="Disordered" evidence="6">
    <location>
        <begin position="262"/>
        <end position="295"/>
    </location>
</feature>
<dbReference type="AlphaFoldDB" id="A0A1X0RW77"/>
<dbReference type="GO" id="GO:0006797">
    <property type="term" value="P:polyphosphate metabolic process"/>
    <property type="evidence" value="ECO:0007669"/>
    <property type="project" value="TreeGrafter"/>
</dbReference>
<accession>A0A1X0RW77</accession>
<dbReference type="CDD" id="cd14478">
    <property type="entry name" value="SPX_PHO87_PHO90_like"/>
    <property type="match status" value="1"/>
</dbReference>
<evidence type="ECO:0000256" key="2">
    <source>
        <dbReference type="ARBA" id="ARBA00022448"/>
    </source>
</evidence>
<proteinExistence type="predicted"/>
<keyword evidence="5 7" id="KW-0472">Membrane</keyword>
<feature type="transmembrane region" description="Helical" evidence="7">
    <location>
        <begin position="699"/>
        <end position="725"/>
    </location>
</feature>
<evidence type="ECO:0000256" key="4">
    <source>
        <dbReference type="ARBA" id="ARBA00022989"/>
    </source>
</evidence>
<feature type="transmembrane region" description="Helical" evidence="7">
    <location>
        <begin position="840"/>
        <end position="871"/>
    </location>
</feature>
<feature type="transmembrane region" description="Helical" evidence="7">
    <location>
        <begin position="927"/>
        <end position="950"/>
    </location>
</feature>
<dbReference type="InterPro" id="IPR004331">
    <property type="entry name" value="SPX_dom"/>
</dbReference>
<dbReference type="Pfam" id="PF03600">
    <property type="entry name" value="CitMHS"/>
    <property type="match status" value="1"/>
</dbReference>
<dbReference type="InterPro" id="IPR004680">
    <property type="entry name" value="Cit_transptr-like_dom"/>
</dbReference>
<feature type="transmembrane region" description="Helical" evidence="7">
    <location>
        <begin position="799"/>
        <end position="819"/>
    </location>
</feature>
<dbReference type="GO" id="GO:0005886">
    <property type="term" value="C:plasma membrane"/>
    <property type="evidence" value="ECO:0007669"/>
    <property type="project" value="TreeGrafter"/>
</dbReference>
<evidence type="ECO:0000313" key="9">
    <source>
        <dbReference type="EMBL" id="ORE16158.1"/>
    </source>
</evidence>
<evidence type="ECO:0000256" key="7">
    <source>
        <dbReference type="SAM" id="Phobius"/>
    </source>
</evidence>
<evidence type="ECO:0000256" key="1">
    <source>
        <dbReference type="ARBA" id="ARBA00004141"/>
    </source>
</evidence>
<organism evidence="9 10">
    <name type="scientific">Rhizopus microsporus</name>
    <dbReference type="NCBI Taxonomy" id="58291"/>
    <lineage>
        <taxon>Eukaryota</taxon>
        <taxon>Fungi</taxon>
        <taxon>Fungi incertae sedis</taxon>
        <taxon>Mucoromycota</taxon>
        <taxon>Mucoromycotina</taxon>
        <taxon>Mucoromycetes</taxon>
        <taxon>Mucorales</taxon>
        <taxon>Mucorineae</taxon>
        <taxon>Rhizopodaceae</taxon>
        <taxon>Rhizopus</taxon>
    </lineage>
</organism>
<feature type="transmembrane region" description="Helical" evidence="7">
    <location>
        <begin position="572"/>
        <end position="598"/>
    </location>
</feature>
<feature type="transmembrane region" description="Helical" evidence="7">
    <location>
        <begin position="776"/>
        <end position="793"/>
    </location>
</feature>
<sequence length="955" mass="107277">MNSLKNDLQKTSLLLPLKNIHLDLIISLDFKHFDDNKAFVWIRCPFPLMVDSTEWKHKGVKALAQRAKAKDTICSLDWEELLQFYALQVLGEGLVLEWHINPEVRMLFPIKAKRIKDAQFGQRQVTSENCFQKQNRPSSDPSWIFRIVLKDVVKLIGRIPEMFQSMKFAHTLQLNAVPEWLDNYVSYESLKKLIFQLEKEHVDDINNNTDPEKIIEHKENGEHKFLNALDLQLEKVFDFYTQKESELYQILDQLESEINGERGYDYPKKQSVTPLEDLDSTYRAPNSRVSTQEKDHTIIRKPSRFSRASIASRASRASRRESRLSMESRMSVDNREDDVLVQHLSDVRSQLILLYISLSELESYLELNRTAFEKILKKYDKVLERNLRPQYLNKMVMDSRPFMPQTMETLRGQLSRVEDIFADTFCGGNHTIALRQMKSHLRDQITFERNTVWKDMVRQERRKHDTKLIEPKLIKTYRIPFTHLQISSGLIWQLVSFLVAIAALIILLLVDTFGSRQENYCFALLIFAAIMWATEAIPLYATSCLIPFMIVPMGIMRNSDGSSMPAKAAAKAVFASMFSGTIMMLLGGFALAAALSKYGIAKAFASHVLSRAGTRPRWVLLAIMFVSGFLSMFISNVATPVLCFSLIDPILRTLPDRSRVAPCLILGIALSSCIGGMTSPISSPQNIVTIQYLNPNPGWGLWFAPALPIAILSMFVCWSLLLLVYRPASDTPHLNTIKPTKESITWKQVFVLLIAVATIALWCAETAIEEHIGDTGVIAAIPLFVFFGTSILTKEDLNSFLWSVVVLAQGGMALGNAVTSSGLLQDIALRLKDGISDLNVIAILAIFCFLILVFATFVSHTVAALIIVPIVQQVGQQLPVPHPNLLVMGAGLACSAGMGLPVSGYPNMSAVMLEDPSGKPYVTTKDFIITGIPTSIICTCLIFTLGYGIMSGIGY</sequence>
<name>A0A1X0RW77_RHIZD</name>
<dbReference type="CDD" id="cd01115">
    <property type="entry name" value="SLC13_permease"/>
    <property type="match status" value="1"/>
</dbReference>
<comment type="subcellular location">
    <subcellularLocation>
        <location evidence="1">Membrane</location>
        <topology evidence="1">Multi-pass membrane protein</topology>
    </subcellularLocation>
</comment>